<dbReference type="HOGENOM" id="CLU_029718_0_2_1"/>
<evidence type="ECO:0000313" key="9">
    <source>
        <dbReference type="EMBL" id="ESK84544.1"/>
    </source>
</evidence>
<dbReference type="EMBL" id="AWSO01001285">
    <property type="protein sequence ID" value="ESK84544.1"/>
    <property type="molecule type" value="Genomic_DNA"/>
</dbReference>
<feature type="chain" id="PRO_5004712053" description="cellulase" evidence="7">
    <location>
        <begin position="19"/>
        <end position="339"/>
    </location>
</feature>
<dbReference type="GO" id="GO:0009251">
    <property type="term" value="P:glucan catabolic process"/>
    <property type="evidence" value="ECO:0007669"/>
    <property type="project" value="TreeGrafter"/>
</dbReference>
<proteinExistence type="inferred from homology"/>
<dbReference type="EC" id="3.2.1.4" evidence="3"/>
<name>V2XYR0_MONRO</name>
<dbReference type="PROSITE" id="PS00659">
    <property type="entry name" value="GLYCOSYL_HYDROL_F5"/>
    <property type="match status" value="1"/>
</dbReference>
<organism evidence="9 10">
    <name type="scientific">Moniliophthora roreri (strain MCA 2997)</name>
    <name type="common">Cocoa frosty pod rot fungus</name>
    <name type="synonym">Crinipellis roreri</name>
    <dbReference type="NCBI Taxonomy" id="1381753"/>
    <lineage>
        <taxon>Eukaryota</taxon>
        <taxon>Fungi</taxon>
        <taxon>Dikarya</taxon>
        <taxon>Basidiomycota</taxon>
        <taxon>Agaricomycotina</taxon>
        <taxon>Agaricomycetes</taxon>
        <taxon>Agaricomycetidae</taxon>
        <taxon>Agaricales</taxon>
        <taxon>Marasmiineae</taxon>
        <taxon>Marasmiaceae</taxon>
        <taxon>Moniliophthora</taxon>
    </lineage>
</organism>
<dbReference type="Pfam" id="PF00150">
    <property type="entry name" value="Cellulase"/>
    <property type="match status" value="1"/>
</dbReference>
<evidence type="ECO:0000256" key="6">
    <source>
        <dbReference type="RuleBase" id="RU361153"/>
    </source>
</evidence>
<sequence>MRSPSLASLALFATSAIAVPTASTNVKRETRTVTAPAPLASECTDAQTFTYLGVNESSAEFGNQNIPGELGTDYTWPSPNSIDYFVGQGFNFFRVPFQLERLAPPATGITGAFDETYLGKDAFVAIEPHNFLIYNGATLTSTEDFQTLWSNLAAVFVDNDHVIFDLMNEPHDVPATDVAAMMQAGINGVRASGATSQLVLVEGISWLNSGNAEAFTNLTDPNDNFAIEMHQYLDSDGSGTSEVCVSSTIGEERLADATQWLIDNNLRRFLGEIGAGSNPDCIAAVFGALCSIAQSGKWSGLSWWAAGPWWPADYFQNIESPNGLAIPEILPQALLPFVQ</sequence>
<feature type="domain" description="Glycoside hydrolase family 5" evidence="8">
    <location>
        <begin position="55"/>
        <end position="287"/>
    </location>
</feature>
<dbReference type="InterPro" id="IPR001547">
    <property type="entry name" value="Glyco_hydro_5"/>
</dbReference>
<evidence type="ECO:0000256" key="7">
    <source>
        <dbReference type="SAM" id="SignalP"/>
    </source>
</evidence>
<dbReference type="SUPFAM" id="SSF51445">
    <property type="entry name" value="(Trans)glycosidases"/>
    <property type="match status" value="1"/>
</dbReference>
<dbReference type="Proteomes" id="UP000017559">
    <property type="component" value="Unassembled WGS sequence"/>
</dbReference>
<comment type="catalytic activity">
    <reaction evidence="1">
        <text>Endohydrolysis of (1-&gt;4)-beta-D-glucosidic linkages in cellulose, lichenin and cereal beta-D-glucans.</text>
        <dbReference type="EC" id="3.2.1.4"/>
    </reaction>
</comment>
<accession>V2XYR0</accession>
<evidence type="ECO:0000256" key="4">
    <source>
        <dbReference type="ARBA" id="ARBA00022801"/>
    </source>
</evidence>
<evidence type="ECO:0000256" key="2">
    <source>
        <dbReference type="ARBA" id="ARBA00005641"/>
    </source>
</evidence>
<dbReference type="KEGG" id="mrr:Moror_6121"/>
<feature type="signal peptide" evidence="7">
    <location>
        <begin position="1"/>
        <end position="18"/>
    </location>
</feature>
<comment type="similarity">
    <text evidence="2 6">Belongs to the glycosyl hydrolase 5 (cellulase A) family.</text>
</comment>
<dbReference type="OrthoDB" id="5823761at2759"/>
<dbReference type="PANTHER" id="PTHR34142:SF1">
    <property type="entry name" value="GLYCOSIDE HYDROLASE FAMILY 5 DOMAIN-CONTAINING PROTEIN"/>
    <property type="match status" value="1"/>
</dbReference>
<gene>
    <name evidence="9" type="ORF">Moror_6121</name>
</gene>
<dbReference type="GO" id="GO:0008810">
    <property type="term" value="F:cellulase activity"/>
    <property type="evidence" value="ECO:0007669"/>
    <property type="project" value="UniProtKB-EC"/>
</dbReference>
<keyword evidence="5 6" id="KW-0326">Glycosidase</keyword>
<dbReference type="PANTHER" id="PTHR34142">
    <property type="entry name" value="ENDO-BETA-1,4-GLUCANASE A"/>
    <property type="match status" value="1"/>
</dbReference>
<evidence type="ECO:0000259" key="8">
    <source>
        <dbReference type="Pfam" id="PF00150"/>
    </source>
</evidence>
<reference evidence="9 10" key="1">
    <citation type="journal article" date="2014" name="BMC Genomics">
        <title>Genome and secretome analysis of the hemibiotrophic fungal pathogen, Moniliophthora roreri, which causes frosty pod rot disease of cacao: mechanisms of the biotrophic and necrotrophic phases.</title>
        <authorList>
            <person name="Meinhardt L.W."/>
            <person name="Costa G.G.L."/>
            <person name="Thomazella D.P.T."/>
            <person name="Teixeira P.J.P.L."/>
            <person name="Carazzolle M.F."/>
            <person name="Schuster S.C."/>
            <person name="Carlson J.E."/>
            <person name="Guiltinan M.J."/>
            <person name="Mieczkowski P."/>
            <person name="Farmer A."/>
            <person name="Ramaraj T."/>
            <person name="Crozier J."/>
            <person name="Davis R.E."/>
            <person name="Shao J."/>
            <person name="Melnick R.L."/>
            <person name="Pereira G.A.G."/>
            <person name="Bailey B.A."/>
        </authorList>
    </citation>
    <scope>NUCLEOTIDE SEQUENCE [LARGE SCALE GENOMIC DNA]</scope>
    <source>
        <strain evidence="9 10">MCA 2997</strain>
    </source>
</reference>
<keyword evidence="7" id="KW-0732">Signal</keyword>
<evidence type="ECO:0000256" key="1">
    <source>
        <dbReference type="ARBA" id="ARBA00000966"/>
    </source>
</evidence>
<dbReference type="InterPro" id="IPR017853">
    <property type="entry name" value="GH"/>
</dbReference>
<keyword evidence="4 6" id="KW-0378">Hydrolase</keyword>
<protein>
    <recommendedName>
        <fullName evidence="3">cellulase</fullName>
        <ecNumber evidence="3">3.2.1.4</ecNumber>
    </recommendedName>
</protein>
<dbReference type="Gene3D" id="3.20.20.80">
    <property type="entry name" value="Glycosidases"/>
    <property type="match status" value="1"/>
</dbReference>
<dbReference type="STRING" id="1381753.V2XYR0"/>
<evidence type="ECO:0000256" key="3">
    <source>
        <dbReference type="ARBA" id="ARBA00012601"/>
    </source>
</evidence>
<evidence type="ECO:0000313" key="10">
    <source>
        <dbReference type="Proteomes" id="UP000017559"/>
    </source>
</evidence>
<keyword evidence="10" id="KW-1185">Reference proteome</keyword>
<dbReference type="AlphaFoldDB" id="V2XYR0"/>
<evidence type="ECO:0000256" key="5">
    <source>
        <dbReference type="ARBA" id="ARBA00023295"/>
    </source>
</evidence>
<dbReference type="InterPro" id="IPR018087">
    <property type="entry name" value="Glyco_hydro_5_CS"/>
</dbReference>
<comment type="caution">
    <text evidence="9">The sequence shown here is derived from an EMBL/GenBank/DDBJ whole genome shotgun (WGS) entry which is preliminary data.</text>
</comment>